<evidence type="ECO:0000256" key="2">
    <source>
        <dbReference type="ARBA" id="ARBA00022448"/>
    </source>
</evidence>
<protein>
    <submittedName>
        <fullName evidence="6">ABC-2 type transport system ATP-binding protein</fullName>
    </submittedName>
</protein>
<evidence type="ECO:0000256" key="4">
    <source>
        <dbReference type="ARBA" id="ARBA00022840"/>
    </source>
</evidence>
<feature type="domain" description="ABC transporter" evidence="5">
    <location>
        <begin position="5"/>
        <end position="228"/>
    </location>
</feature>
<dbReference type="PROSITE" id="PS00211">
    <property type="entry name" value="ABC_TRANSPORTER_1"/>
    <property type="match status" value="1"/>
</dbReference>
<dbReference type="PANTHER" id="PTHR43335:SF4">
    <property type="entry name" value="ABC TRANSPORTER, ATP-BINDING PROTEIN"/>
    <property type="match status" value="1"/>
</dbReference>
<keyword evidence="3" id="KW-0547">Nucleotide-binding</keyword>
<comment type="similarity">
    <text evidence="1">Belongs to the ABC transporter superfamily.</text>
</comment>
<sequence>MDLPVRTQGLTKRYGGLTAVRDLNLTVRPGEVYGFLGPNGAGKTTTLRMLLGLVRPTAGTVRLLGRAPGAGRLTGVGALIEGPAFYPYLSGRDNLRVLARYAGVDAARVAVVLDLVDLTDRAGDRYAGYSLGMKQRLGVAAAMLKDPRLLILDEPTNGLDPAGMADMRTLIRRLGASGCTVLFSSHLLGEVEQVCDRVGVVSRGRMIAEGSVADLRGAAGLRVLADPLDDAAARVRELVGADRVRVVDGGLDLAVEPDRAAWLNAALVGAGVAVRELRPRERDLEQVFFDLIEKGTADVA</sequence>
<dbReference type="InterPro" id="IPR027417">
    <property type="entry name" value="P-loop_NTPase"/>
</dbReference>
<reference evidence="6 7" key="1">
    <citation type="submission" date="2016-06" db="EMBL/GenBank/DDBJ databases">
        <authorList>
            <person name="Kjaerup R.B."/>
            <person name="Dalgaard T.S."/>
            <person name="Juul-Madsen H.R."/>
        </authorList>
    </citation>
    <scope>NUCLEOTIDE SEQUENCE [LARGE SCALE GENOMIC DNA]</scope>
    <source>
        <strain evidence="6 7">DSM 43821</strain>
    </source>
</reference>
<dbReference type="Gene3D" id="3.40.50.300">
    <property type="entry name" value="P-loop containing nucleotide triphosphate hydrolases"/>
    <property type="match status" value="1"/>
</dbReference>
<accession>A0A1C5A2K5</accession>
<gene>
    <name evidence="6" type="ORF">GA0074696_5258</name>
</gene>
<dbReference type="CDD" id="cd03268">
    <property type="entry name" value="ABC_BcrA_bacitracin_resist"/>
    <property type="match status" value="1"/>
</dbReference>
<dbReference type="PROSITE" id="PS50893">
    <property type="entry name" value="ABC_TRANSPORTER_2"/>
    <property type="match status" value="1"/>
</dbReference>
<dbReference type="AlphaFoldDB" id="A0A1C5A2K5"/>
<dbReference type="InterPro" id="IPR017871">
    <property type="entry name" value="ABC_transporter-like_CS"/>
</dbReference>
<name>A0A1C5A2K5_9ACTN</name>
<dbReference type="PANTHER" id="PTHR43335">
    <property type="entry name" value="ABC TRANSPORTER, ATP-BINDING PROTEIN"/>
    <property type="match status" value="1"/>
</dbReference>
<dbReference type="GO" id="GO:0005524">
    <property type="term" value="F:ATP binding"/>
    <property type="evidence" value="ECO:0007669"/>
    <property type="project" value="UniProtKB-KW"/>
</dbReference>
<evidence type="ECO:0000313" key="6">
    <source>
        <dbReference type="EMBL" id="SCF39453.1"/>
    </source>
</evidence>
<dbReference type="Proteomes" id="UP000198228">
    <property type="component" value="Chromosome I"/>
</dbReference>
<evidence type="ECO:0000256" key="3">
    <source>
        <dbReference type="ARBA" id="ARBA00022741"/>
    </source>
</evidence>
<organism evidence="6 7">
    <name type="scientific">Micromonospora purpureochromogenes</name>
    <dbReference type="NCBI Taxonomy" id="47872"/>
    <lineage>
        <taxon>Bacteria</taxon>
        <taxon>Bacillati</taxon>
        <taxon>Actinomycetota</taxon>
        <taxon>Actinomycetes</taxon>
        <taxon>Micromonosporales</taxon>
        <taxon>Micromonosporaceae</taxon>
        <taxon>Micromonospora</taxon>
    </lineage>
</organism>
<dbReference type="InterPro" id="IPR003593">
    <property type="entry name" value="AAA+_ATPase"/>
</dbReference>
<dbReference type="Pfam" id="PF00005">
    <property type="entry name" value="ABC_tran"/>
    <property type="match status" value="1"/>
</dbReference>
<dbReference type="GO" id="GO:0016887">
    <property type="term" value="F:ATP hydrolysis activity"/>
    <property type="evidence" value="ECO:0007669"/>
    <property type="project" value="InterPro"/>
</dbReference>
<dbReference type="SMART" id="SM00382">
    <property type="entry name" value="AAA"/>
    <property type="match status" value="1"/>
</dbReference>
<dbReference type="InterPro" id="IPR003439">
    <property type="entry name" value="ABC_transporter-like_ATP-bd"/>
</dbReference>
<dbReference type="RefSeq" id="WP_088963509.1">
    <property type="nucleotide sequence ID" value="NZ_LT607410.1"/>
</dbReference>
<dbReference type="SUPFAM" id="SSF52540">
    <property type="entry name" value="P-loop containing nucleoside triphosphate hydrolases"/>
    <property type="match status" value="1"/>
</dbReference>
<evidence type="ECO:0000259" key="5">
    <source>
        <dbReference type="PROSITE" id="PS50893"/>
    </source>
</evidence>
<keyword evidence="4 6" id="KW-0067">ATP-binding</keyword>
<proteinExistence type="inferred from homology"/>
<evidence type="ECO:0000313" key="7">
    <source>
        <dbReference type="Proteomes" id="UP000198228"/>
    </source>
</evidence>
<keyword evidence="2" id="KW-0813">Transport</keyword>
<dbReference type="EMBL" id="LT607410">
    <property type="protein sequence ID" value="SCF39453.1"/>
    <property type="molecule type" value="Genomic_DNA"/>
</dbReference>
<evidence type="ECO:0000256" key="1">
    <source>
        <dbReference type="ARBA" id="ARBA00005417"/>
    </source>
</evidence>